<dbReference type="RefSeq" id="WP_044839437.1">
    <property type="nucleotide sequence ID" value="NZ_CP059733.1"/>
</dbReference>
<dbReference type="PIRSF" id="PIRSF011444">
    <property type="entry name" value="DUF1287"/>
    <property type="match status" value="1"/>
</dbReference>
<evidence type="ECO:0000313" key="1">
    <source>
        <dbReference type="EMBL" id="WDE06469.1"/>
    </source>
</evidence>
<dbReference type="EMBL" id="CP059733">
    <property type="protein sequence ID" value="WDE06469.1"/>
    <property type="molecule type" value="Genomic_DNA"/>
</dbReference>
<dbReference type="KEGG" id="tvd:SG34_005990"/>
<organism evidence="1 2">
    <name type="scientific">Thalassomonas viridans</name>
    <dbReference type="NCBI Taxonomy" id="137584"/>
    <lineage>
        <taxon>Bacteria</taxon>
        <taxon>Pseudomonadati</taxon>
        <taxon>Pseudomonadota</taxon>
        <taxon>Gammaproteobacteria</taxon>
        <taxon>Alteromonadales</taxon>
        <taxon>Colwelliaceae</taxon>
        <taxon>Thalassomonas</taxon>
    </lineage>
</organism>
<sequence length="201" mass="22722">MLTVSVCAVCLDVSALNFEQDIVEAAHERTKSSVRYDGAYVAIDYPWGDVPKETGVCTDVVIRSYRKLGTDLQQLVHEDMSSSFSKYPSKRIWGLKRPDKNIDHRRVPNLQAFFKRHGLVLAVTRNPKDYKPGNLVTWMLPGNLPHIGIVSDQLHSETGNPMIVHNIGNGPELEDILFGYKITGHYKYVPEKYNKTGQEAH</sequence>
<name>A0AAE9Z5K4_9GAMM</name>
<protein>
    <submittedName>
        <fullName evidence="1">DUF1287 domain-containing protein</fullName>
    </submittedName>
</protein>
<evidence type="ECO:0000313" key="2">
    <source>
        <dbReference type="Proteomes" id="UP000032352"/>
    </source>
</evidence>
<accession>A0AAE9Z5K4</accession>
<dbReference type="InterPro" id="IPR009706">
    <property type="entry name" value="DUF1287"/>
</dbReference>
<dbReference type="Pfam" id="PF06940">
    <property type="entry name" value="DUF1287"/>
    <property type="match status" value="1"/>
</dbReference>
<dbReference type="AlphaFoldDB" id="A0AAE9Z5K4"/>
<reference evidence="1 2" key="2">
    <citation type="journal article" date="2022" name="Mar. Drugs">
        <title>Bioassay-Guided Fractionation Leads to the Detection of Cholic Acid Generated by the Rare Thalassomonas sp.</title>
        <authorList>
            <person name="Pheiffer F."/>
            <person name="Schneider Y.K."/>
            <person name="Hansen E.H."/>
            <person name="Andersen J.H."/>
            <person name="Isaksson J."/>
            <person name="Busche T."/>
            <person name="R C."/>
            <person name="Kalinowski J."/>
            <person name="Zyl L.V."/>
            <person name="Trindade M."/>
        </authorList>
    </citation>
    <scope>NUCLEOTIDE SEQUENCE [LARGE SCALE GENOMIC DNA]</scope>
    <source>
        <strain evidence="1 2">XOM25</strain>
    </source>
</reference>
<gene>
    <name evidence="1" type="ORF">SG34_005990</name>
</gene>
<reference evidence="1 2" key="1">
    <citation type="journal article" date="2015" name="Genome Announc.">
        <title>Draft Genome Sequences of Marine Isolates of Thalassomonas viridans and Thalassomonas actiniarum.</title>
        <authorList>
            <person name="Olonade I."/>
            <person name="van Zyl L.J."/>
            <person name="Trindade M."/>
        </authorList>
    </citation>
    <scope>NUCLEOTIDE SEQUENCE [LARGE SCALE GENOMIC DNA]</scope>
    <source>
        <strain evidence="1 2">XOM25</strain>
    </source>
</reference>
<dbReference type="Proteomes" id="UP000032352">
    <property type="component" value="Chromosome"/>
</dbReference>
<keyword evidence="2" id="KW-1185">Reference proteome</keyword>
<proteinExistence type="predicted"/>